<sequence length="179" mass="19993">MQIPVQTCLEKSMETTFSDLKAKHLKLVEAQWKLKDHLQDMARKLFQEYAESLCLPAETWSSSQGHKYPYVELGIWKEPSKFEVTPLPRIGLDKDYKLNFVIATTLDDNPTTGGYRQGVSVSIWYETVFLCASVGSGDDTAYFQVSPQAGGFFEVSAAIKALINGAIEKATPKAIFSKE</sequence>
<accession>A0A848MFD5</accession>
<comment type="caution">
    <text evidence="1">The sequence shown here is derived from an EMBL/GenBank/DDBJ whole genome shotgun (WGS) entry which is preliminary data.</text>
</comment>
<dbReference type="AlphaFoldDB" id="A0A848MFD5"/>
<organism evidence="1 2">
    <name type="scientific">Rouxiella aceris</name>
    <dbReference type="NCBI Taxonomy" id="2703884"/>
    <lineage>
        <taxon>Bacteria</taxon>
        <taxon>Pseudomonadati</taxon>
        <taxon>Pseudomonadota</taxon>
        <taxon>Gammaproteobacteria</taxon>
        <taxon>Enterobacterales</taxon>
        <taxon>Yersiniaceae</taxon>
        <taxon>Rouxiella</taxon>
    </lineage>
</organism>
<reference evidence="1 2" key="2">
    <citation type="submission" date="2020-06" db="EMBL/GenBank/DDBJ databases">
        <title>Polyphasic characterization of a Rahnella strain isolated from tree sap.</title>
        <authorList>
            <person name="Kim I.S."/>
        </authorList>
    </citation>
    <scope>NUCLEOTIDE SEQUENCE [LARGE SCALE GENOMIC DNA]</scope>
    <source>
        <strain evidence="1 2">SAP-1</strain>
    </source>
</reference>
<keyword evidence="2" id="KW-1185">Reference proteome</keyword>
<evidence type="ECO:0000313" key="1">
    <source>
        <dbReference type="EMBL" id="NMP26867.1"/>
    </source>
</evidence>
<dbReference type="EMBL" id="JAADJU010000004">
    <property type="protein sequence ID" value="NMP26867.1"/>
    <property type="molecule type" value="Genomic_DNA"/>
</dbReference>
<protein>
    <submittedName>
        <fullName evidence="1">Uncharacterized protein</fullName>
    </submittedName>
</protein>
<dbReference type="RefSeq" id="WP_169402575.1">
    <property type="nucleotide sequence ID" value="NZ_JAADJU010000004.1"/>
</dbReference>
<evidence type="ECO:0000313" key="2">
    <source>
        <dbReference type="Proteomes" id="UP000585363"/>
    </source>
</evidence>
<dbReference type="Proteomes" id="UP000585363">
    <property type="component" value="Unassembled WGS sequence"/>
</dbReference>
<reference evidence="1 2" key="1">
    <citation type="submission" date="2020-01" db="EMBL/GenBank/DDBJ databases">
        <authorList>
            <person name="Lee S.D."/>
        </authorList>
    </citation>
    <scope>NUCLEOTIDE SEQUENCE [LARGE SCALE GENOMIC DNA]</scope>
    <source>
        <strain evidence="1 2">SAP-1</strain>
    </source>
</reference>
<name>A0A848MFD5_9GAMM</name>
<gene>
    <name evidence="1" type="ORF">GW590_08320</name>
</gene>
<proteinExistence type="predicted"/>